<name>A0A5D4R6V3_9BACI</name>
<dbReference type="InterPro" id="IPR036380">
    <property type="entry name" value="Isochorismatase-like_sf"/>
</dbReference>
<comment type="similarity">
    <text evidence="1">Belongs to the isochorismatase family.</text>
</comment>
<dbReference type="Proteomes" id="UP000322139">
    <property type="component" value="Unassembled WGS sequence"/>
</dbReference>
<organism evidence="4 5">
    <name type="scientific">Bacillus infantis</name>
    <dbReference type="NCBI Taxonomy" id="324767"/>
    <lineage>
        <taxon>Bacteria</taxon>
        <taxon>Bacillati</taxon>
        <taxon>Bacillota</taxon>
        <taxon>Bacilli</taxon>
        <taxon>Bacillales</taxon>
        <taxon>Bacillaceae</taxon>
        <taxon>Bacillus</taxon>
    </lineage>
</organism>
<feature type="domain" description="Isochorismatase-like" evidence="3">
    <location>
        <begin position="3"/>
        <end position="173"/>
    </location>
</feature>
<dbReference type="CDD" id="cd01014">
    <property type="entry name" value="nicotinamidase_related"/>
    <property type="match status" value="1"/>
</dbReference>
<reference evidence="4 5" key="1">
    <citation type="submission" date="2019-08" db="EMBL/GenBank/DDBJ databases">
        <title>Bacillus genomes from the desert of Cuatro Cienegas, Coahuila.</title>
        <authorList>
            <person name="Olmedo-Alvarez G."/>
        </authorList>
    </citation>
    <scope>NUCLEOTIDE SEQUENCE [LARGE SCALE GENOMIC DNA]</scope>
    <source>
        <strain evidence="4 5">CH446_14T</strain>
    </source>
</reference>
<evidence type="ECO:0000313" key="4">
    <source>
        <dbReference type="EMBL" id="TYS45981.1"/>
    </source>
</evidence>
<evidence type="ECO:0000256" key="2">
    <source>
        <dbReference type="ARBA" id="ARBA00022801"/>
    </source>
</evidence>
<dbReference type="InterPro" id="IPR000868">
    <property type="entry name" value="Isochorismatase-like_dom"/>
</dbReference>
<gene>
    <name evidence="4" type="ORF">FZD51_18240</name>
</gene>
<comment type="caution">
    <text evidence="4">The sequence shown here is derived from an EMBL/GenBank/DDBJ whole genome shotgun (WGS) entry which is preliminary data.</text>
</comment>
<protein>
    <submittedName>
        <fullName evidence="4">Cysteine hydrolase</fullName>
    </submittedName>
</protein>
<dbReference type="SUPFAM" id="SSF52499">
    <property type="entry name" value="Isochorismatase-like hydrolases"/>
    <property type="match status" value="1"/>
</dbReference>
<dbReference type="AlphaFoldDB" id="A0A5D4R6V3"/>
<evidence type="ECO:0000259" key="3">
    <source>
        <dbReference type="Pfam" id="PF00857"/>
    </source>
</evidence>
<proteinExistence type="inferred from homology"/>
<dbReference type="PANTHER" id="PTHR43540:SF1">
    <property type="entry name" value="ISOCHORISMATASE HYDROLASE"/>
    <property type="match status" value="1"/>
</dbReference>
<dbReference type="Gene3D" id="3.40.50.850">
    <property type="entry name" value="Isochorismatase-like"/>
    <property type="match status" value="1"/>
</dbReference>
<dbReference type="RefSeq" id="WP_148976073.1">
    <property type="nucleotide sequence ID" value="NZ_VTER01000009.1"/>
</dbReference>
<evidence type="ECO:0000313" key="5">
    <source>
        <dbReference type="Proteomes" id="UP000322139"/>
    </source>
</evidence>
<sequence length="182" mass="19947">MAVLLLVDIQKAFEDLSWGERNNPGAEKEAAGLLKHWRNCSLPVIHVQHTSQSRESLFFKGSIGHQFKEEVKPAAGESIIQKSVNSAFIGTPLEDLLKNLRSKELVIAGLTTPHCVSTTVRMAANLGFSVWLPEDACASFELKGHDGTIFPPGHIHQTELAILHGEFAEVCTTEKVLKEIPA</sequence>
<dbReference type="EMBL" id="VTER01000009">
    <property type="protein sequence ID" value="TYS45981.1"/>
    <property type="molecule type" value="Genomic_DNA"/>
</dbReference>
<dbReference type="InterPro" id="IPR050272">
    <property type="entry name" value="Isochorismatase-like_hydrls"/>
</dbReference>
<dbReference type="Pfam" id="PF00857">
    <property type="entry name" value="Isochorismatase"/>
    <property type="match status" value="1"/>
</dbReference>
<dbReference type="PANTHER" id="PTHR43540">
    <property type="entry name" value="PEROXYUREIDOACRYLATE/UREIDOACRYLATE AMIDOHYDROLASE-RELATED"/>
    <property type="match status" value="1"/>
</dbReference>
<dbReference type="GO" id="GO:0016787">
    <property type="term" value="F:hydrolase activity"/>
    <property type="evidence" value="ECO:0007669"/>
    <property type="project" value="UniProtKB-KW"/>
</dbReference>
<keyword evidence="2 4" id="KW-0378">Hydrolase</keyword>
<evidence type="ECO:0000256" key="1">
    <source>
        <dbReference type="ARBA" id="ARBA00006336"/>
    </source>
</evidence>
<accession>A0A5D4R6V3</accession>